<evidence type="ECO:0000313" key="3">
    <source>
        <dbReference type="Proteomes" id="UP000738431"/>
    </source>
</evidence>
<sequence>MRPYWGRVIAFYGTCTVLLFSLAIFGAYGGLRLIGFPVTLKMIVWPPNWSQIDEARAAYYLEQAETAYQTGDLNAAVMSLSLAYEYDPGNYEAGLSLAKLWQATRPDVSNHLYEQLMNDHPEQRARTARTWLRALLPRADYGAIEKLSARALAFDPEMVAAWSHALLFANERTGNTDLLTRILQQTEAMQPGVREVLTLETEVRARPAAFSIELLGHPPPPDVPSFVIYYQLRRLIELGDPARAVELLNQLNDRLGDRDRISLQLQAFARANARANQLGLFDRLTRLDPSLVQVELLCAHLIVNPDEELYQMVRNRVDPMKLSAPGERLSALVAMFALSGAQGDFPRQSRLGDILRQEAGTSFKALDAITAMMRSPRQVRIERVLPSLQPLSLEMTYALLERFEMPRQ</sequence>
<reference evidence="2 3" key="1">
    <citation type="submission" date="2023-12" db="EMBL/GenBank/DDBJ databases">
        <title>Description of an unclassified Opitutus bacterium of Verrucomicrobiota.</title>
        <authorList>
            <person name="Zhang D.-F."/>
        </authorList>
    </citation>
    <scope>NUCLEOTIDE SEQUENCE [LARGE SCALE GENOMIC DNA]</scope>
    <source>
        <strain evidence="2 3">WL0086</strain>
    </source>
</reference>
<dbReference type="InterPro" id="IPR011990">
    <property type="entry name" value="TPR-like_helical_dom_sf"/>
</dbReference>
<gene>
    <name evidence="2" type="ORF">K1X11_001645</name>
</gene>
<evidence type="ECO:0008006" key="4">
    <source>
        <dbReference type="Google" id="ProtNLM"/>
    </source>
</evidence>
<organism evidence="2 3">
    <name type="scientific">Actomonas aquatica</name>
    <dbReference type="NCBI Taxonomy" id="2866162"/>
    <lineage>
        <taxon>Bacteria</taxon>
        <taxon>Pseudomonadati</taxon>
        <taxon>Verrucomicrobiota</taxon>
        <taxon>Opitutia</taxon>
        <taxon>Opitutales</taxon>
        <taxon>Opitutaceae</taxon>
        <taxon>Actomonas</taxon>
    </lineage>
</organism>
<evidence type="ECO:0000256" key="1">
    <source>
        <dbReference type="SAM" id="Phobius"/>
    </source>
</evidence>
<name>A0ABZ1C8R9_9BACT</name>
<dbReference type="RefSeq" id="WP_221028875.1">
    <property type="nucleotide sequence ID" value="NZ_CP139781.1"/>
</dbReference>
<keyword evidence="1" id="KW-1133">Transmembrane helix</keyword>
<keyword evidence="1" id="KW-0472">Membrane</keyword>
<protein>
    <recommendedName>
        <fullName evidence="4">Tetratricopeptide repeat protein</fullName>
    </recommendedName>
</protein>
<accession>A0ABZ1C8R9</accession>
<proteinExistence type="predicted"/>
<evidence type="ECO:0000313" key="2">
    <source>
        <dbReference type="EMBL" id="WRQ88091.1"/>
    </source>
</evidence>
<keyword evidence="1" id="KW-0812">Transmembrane</keyword>
<keyword evidence="3" id="KW-1185">Reference proteome</keyword>
<dbReference type="EMBL" id="CP139781">
    <property type="protein sequence ID" value="WRQ88091.1"/>
    <property type="molecule type" value="Genomic_DNA"/>
</dbReference>
<feature type="transmembrane region" description="Helical" evidence="1">
    <location>
        <begin position="9"/>
        <end position="31"/>
    </location>
</feature>
<dbReference type="Proteomes" id="UP000738431">
    <property type="component" value="Chromosome"/>
</dbReference>
<dbReference type="Gene3D" id="1.25.40.10">
    <property type="entry name" value="Tetratricopeptide repeat domain"/>
    <property type="match status" value="1"/>
</dbReference>
<dbReference type="SUPFAM" id="SSF48452">
    <property type="entry name" value="TPR-like"/>
    <property type="match status" value="1"/>
</dbReference>